<dbReference type="Pfam" id="PF11604">
    <property type="entry name" value="CusF_Ec"/>
    <property type="match status" value="1"/>
</dbReference>
<dbReference type="Proteomes" id="UP000521227">
    <property type="component" value="Unassembled WGS sequence"/>
</dbReference>
<evidence type="ECO:0000313" key="2">
    <source>
        <dbReference type="EMBL" id="MBB5054342.1"/>
    </source>
</evidence>
<evidence type="ECO:0000313" key="3">
    <source>
        <dbReference type="Proteomes" id="UP000521227"/>
    </source>
</evidence>
<dbReference type="RefSeq" id="WP_184088449.1">
    <property type="nucleotide sequence ID" value="NZ_JACHIJ010000007.1"/>
</dbReference>
<feature type="chain" id="PRO_5033021213" evidence="1">
    <location>
        <begin position="26"/>
        <end position="100"/>
    </location>
</feature>
<evidence type="ECO:0000256" key="1">
    <source>
        <dbReference type="SAM" id="SignalP"/>
    </source>
</evidence>
<dbReference type="InterPro" id="IPR021647">
    <property type="entry name" value="CusF_Ec"/>
</dbReference>
<protein>
    <submittedName>
        <fullName evidence="2">Cu/Ag efflux protein CusF</fullName>
    </submittedName>
</protein>
<gene>
    <name evidence="2" type="ORF">HNQ36_004344</name>
</gene>
<dbReference type="Gene3D" id="2.40.50.320">
    <property type="entry name" value="Copper binding periplasmic protein CusF"/>
    <property type="match status" value="1"/>
</dbReference>
<accession>A0A840N634</accession>
<dbReference type="AlphaFoldDB" id="A0A840N634"/>
<dbReference type="EMBL" id="JACHIJ010000007">
    <property type="protein sequence ID" value="MBB5054342.1"/>
    <property type="molecule type" value="Genomic_DNA"/>
</dbReference>
<feature type="signal peptide" evidence="1">
    <location>
        <begin position="1"/>
        <end position="25"/>
    </location>
</feature>
<proteinExistence type="predicted"/>
<sequence>MRKLILATSCFIALLALLPAAPAHAQALPVSGTVTKIDEAAGKMTIKHGPIKKMDMEGMTMVFRAQSPEMLKRVKVGDNVRFDVDKVNGQMTLTGIEKVK</sequence>
<dbReference type="InterPro" id="IPR042230">
    <property type="entry name" value="CusF_sf"/>
</dbReference>
<keyword evidence="1" id="KW-0732">Signal</keyword>
<comment type="caution">
    <text evidence="2">The sequence shown here is derived from an EMBL/GenBank/DDBJ whole genome shotgun (WGS) entry which is preliminary data.</text>
</comment>
<organism evidence="2 3">
    <name type="scientific">Afipia massiliensis</name>
    <dbReference type="NCBI Taxonomy" id="211460"/>
    <lineage>
        <taxon>Bacteria</taxon>
        <taxon>Pseudomonadati</taxon>
        <taxon>Pseudomonadota</taxon>
        <taxon>Alphaproteobacteria</taxon>
        <taxon>Hyphomicrobiales</taxon>
        <taxon>Nitrobacteraceae</taxon>
        <taxon>Afipia</taxon>
    </lineage>
</organism>
<reference evidence="2 3" key="1">
    <citation type="submission" date="2020-08" db="EMBL/GenBank/DDBJ databases">
        <title>Genomic Encyclopedia of Type Strains, Phase IV (KMG-IV): sequencing the most valuable type-strain genomes for metagenomic binning, comparative biology and taxonomic classification.</title>
        <authorList>
            <person name="Goeker M."/>
        </authorList>
    </citation>
    <scope>NUCLEOTIDE SEQUENCE [LARGE SCALE GENOMIC DNA]</scope>
    <source>
        <strain evidence="2 3">DSM 17498</strain>
    </source>
</reference>
<name>A0A840N634_9BRAD</name>